<feature type="transmembrane region" description="Helical" evidence="1">
    <location>
        <begin position="112"/>
        <end position="137"/>
    </location>
</feature>
<gene>
    <name evidence="2" type="ORF">HXM93_01380</name>
</gene>
<keyword evidence="1" id="KW-0812">Transmembrane</keyword>
<comment type="caution">
    <text evidence="2">The sequence shown here is derived from an EMBL/GenBank/DDBJ whole genome shotgun (WGS) entry which is preliminary data.</text>
</comment>
<sequence>MKKIVSRVLYSFPIGISCSVGISLFLSLLFGEGKYYPFAASLVFFTGSEVKAMLLQTMLSGILGGVFGGMSFIWEIERWSILKQTAVYFLSVSIPMMGISYLLYWMEHSLNGFLLYFLIFVMVFFVVWLFNFAIYWFKVR</sequence>
<evidence type="ECO:0000256" key="1">
    <source>
        <dbReference type="SAM" id="Phobius"/>
    </source>
</evidence>
<protein>
    <submittedName>
        <fullName evidence="2">DUF3021 domain-containing protein</fullName>
    </submittedName>
</protein>
<evidence type="ECO:0000313" key="2">
    <source>
        <dbReference type="EMBL" id="MBF1283174.1"/>
    </source>
</evidence>
<dbReference type="PROSITE" id="PS51257">
    <property type="entry name" value="PROKAR_LIPOPROTEIN"/>
    <property type="match status" value="1"/>
</dbReference>
<reference evidence="2" key="1">
    <citation type="submission" date="2020-04" db="EMBL/GenBank/DDBJ databases">
        <title>Deep metagenomics examines the oral microbiome during advanced dental caries in children, revealing novel taxa and co-occurrences with host molecules.</title>
        <authorList>
            <person name="Baker J.L."/>
            <person name="Morton J.T."/>
            <person name="Dinis M."/>
            <person name="Alvarez R."/>
            <person name="Tran N.C."/>
            <person name="Knight R."/>
            <person name="Edlund A."/>
        </authorList>
    </citation>
    <scope>NUCLEOTIDE SEQUENCE</scope>
    <source>
        <strain evidence="2">JCVI_24_bin.2</strain>
    </source>
</reference>
<feature type="transmembrane region" description="Helical" evidence="1">
    <location>
        <begin position="86"/>
        <end position="106"/>
    </location>
</feature>
<evidence type="ECO:0000313" key="3">
    <source>
        <dbReference type="Proteomes" id="UP000709351"/>
    </source>
</evidence>
<organism evidence="2 3">
    <name type="scientific">Oribacterium parvum</name>
    <dbReference type="NCBI Taxonomy" id="1501329"/>
    <lineage>
        <taxon>Bacteria</taxon>
        <taxon>Bacillati</taxon>
        <taxon>Bacillota</taxon>
        <taxon>Clostridia</taxon>
        <taxon>Lachnospirales</taxon>
        <taxon>Lachnospiraceae</taxon>
        <taxon>Oribacterium</taxon>
    </lineage>
</organism>
<dbReference type="Proteomes" id="UP000709351">
    <property type="component" value="Unassembled WGS sequence"/>
</dbReference>
<feature type="transmembrane region" description="Helical" evidence="1">
    <location>
        <begin position="50"/>
        <end position="74"/>
    </location>
</feature>
<proteinExistence type="predicted"/>
<keyword evidence="1" id="KW-1133">Transmembrane helix</keyword>
<feature type="non-terminal residue" evidence="2">
    <location>
        <position position="140"/>
    </location>
</feature>
<name>A0A930DMH9_9FIRM</name>
<dbReference type="EMBL" id="JABZRD010000050">
    <property type="protein sequence ID" value="MBF1283174.1"/>
    <property type="molecule type" value="Genomic_DNA"/>
</dbReference>
<accession>A0A930DMH9</accession>
<dbReference type="Pfam" id="PF11457">
    <property type="entry name" value="DUF3021"/>
    <property type="match status" value="1"/>
</dbReference>
<feature type="transmembrane region" description="Helical" evidence="1">
    <location>
        <begin position="12"/>
        <end position="30"/>
    </location>
</feature>
<keyword evidence="1" id="KW-0472">Membrane</keyword>
<dbReference type="InterPro" id="IPR021560">
    <property type="entry name" value="DUF3021"/>
</dbReference>
<dbReference type="AlphaFoldDB" id="A0A930DMH9"/>